<feature type="chain" id="PRO_5003598969" evidence="1">
    <location>
        <begin position="24"/>
        <end position="100"/>
    </location>
</feature>
<dbReference type="EMBL" id="BAFB01000141">
    <property type="protein sequence ID" value="GAB35112.1"/>
    <property type="molecule type" value="Genomic_DNA"/>
</dbReference>
<dbReference type="Gene3D" id="3.40.50.1820">
    <property type="entry name" value="alpha/beta hydrolase"/>
    <property type="match status" value="1"/>
</dbReference>
<proteinExistence type="predicted"/>
<dbReference type="Proteomes" id="UP000005038">
    <property type="component" value="Unassembled WGS sequence"/>
</dbReference>
<dbReference type="InterPro" id="IPR029058">
    <property type="entry name" value="AB_hydrolase_fold"/>
</dbReference>
<dbReference type="GO" id="GO:0016740">
    <property type="term" value="F:transferase activity"/>
    <property type="evidence" value="ECO:0007669"/>
    <property type="project" value="UniProtKB-KW"/>
</dbReference>
<keyword evidence="1" id="KW-0732">Signal</keyword>
<feature type="signal peptide" evidence="1">
    <location>
        <begin position="1"/>
        <end position="23"/>
    </location>
</feature>
<dbReference type="STRING" id="1108044.GOOTI_141_00010"/>
<evidence type="ECO:0000313" key="3">
    <source>
        <dbReference type="Proteomes" id="UP000005038"/>
    </source>
</evidence>
<reference evidence="2" key="1">
    <citation type="submission" date="2012-02" db="EMBL/GenBank/DDBJ databases">
        <title>Whole genome shotgun sequence of Gordonia otitidis NBRC 100426.</title>
        <authorList>
            <person name="Yoshida I."/>
            <person name="Hosoyama A."/>
            <person name="Tsuchikane K."/>
            <person name="Katsumata H."/>
            <person name="Yamazaki S."/>
            <person name="Fujita N."/>
        </authorList>
    </citation>
    <scope>NUCLEOTIDE SEQUENCE [LARGE SCALE GENOMIC DNA]</scope>
    <source>
        <strain evidence="2">NBRC 100426</strain>
    </source>
</reference>
<name>H5TNQ4_GORO1</name>
<sequence>MSALTALAAVVVGAATMSGVAAADPTPVAPDPASSSIQTVVHDSPLQTTLIVYSASMGKAIPVTVLHPKDTSKPVPTLYLLNGAGGGEDSATWAAKTSYA</sequence>
<accession>H5TNQ4</accession>
<evidence type="ECO:0000256" key="1">
    <source>
        <dbReference type="SAM" id="SignalP"/>
    </source>
</evidence>
<dbReference type="SUPFAM" id="SSF53474">
    <property type="entry name" value="alpha/beta-Hydrolases"/>
    <property type="match status" value="1"/>
</dbReference>
<gene>
    <name evidence="2" type="ORF">GOOTI_141_00010</name>
</gene>
<feature type="non-terminal residue" evidence="2">
    <location>
        <position position="100"/>
    </location>
</feature>
<organism evidence="2 3">
    <name type="scientific">Gordonia otitidis (strain DSM 44809 / CCUG 52243 / JCM 12355 / NBRC 100426 / IFM 10032)</name>
    <dbReference type="NCBI Taxonomy" id="1108044"/>
    <lineage>
        <taxon>Bacteria</taxon>
        <taxon>Bacillati</taxon>
        <taxon>Actinomycetota</taxon>
        <taxon>Actinomycetes</taxon>
        <taxon>Mycobacteriales</taxon>
        <taxon>Gordoniaceae</taxon>
        <taxon>Gordonia</taxon>
    </lineage>
</organism>
<protein>
    <submittedName>
        <fullName evidence="2">Mycolyltransferase</fullName>
    </submittedName>
</protein>
<keyword evidence="3" id="KW-1185">Reference proteome</keyword>
<comment type="caution">
    <text evidence="2">The sequence shown here is derived from an EMBL/GenBank/DDBJ whole genome shotgun (WGS) entry which is preliminary data.</text>
</comment>
<dbReference type="AlphaFoldDB" id="H5TNQ4"/>
<evidence type="ECO:0000313" key="2">
    <source>
        <dbReference type="EMBL" id="GAB35112.1"/>
    </source>
</evidence>